<evidence type="ECO:0000313" key="2">
    <source>
        <dbReference type="Proteomes" id="UP000237347"/>
    </source>
</evidence>
<protein>
    <submittedName>
        <fullName evidence="1">Uncharacterized protein</fullName>
    </submittedName>
</protein>
<sequence>MAKAQTMAIIMGRSGLPLGGFIVPELEGTMLIGGGIGPSFQIKPNPIFKSKQPEPELVLSVLQEKLTT</sequence>
<name>A0AAW0L0M6_QUESU</name>
<reference evidence="1 2" key="1">
    <citation type="journal article" date="2018" name="Sci. Data">
        <title>The draft genome sequence of cork oak.</title>
        <authorList>
            <person name="Ramos A.M."/>
            <person name="Usie A."/>
            <person name="Barbosa P."/>
            <person name="Barros P.M."/>
            <person name="Capote T."/>
            <person name="Chaves I."/>
            <person name="Simoes F."/>
            <person name="Abreu I."/>
            <person name="Carrasquinho I."/>
            <person name="Faro C."/>
            <person name="Guimaraes J.B."/>
            <person name="Mendonca D."/>
            <person name="Nobrega F."/>
            <person name="Rodrigues L."/>
            <person name="Saibo N.J.M."/>
            <person name="Varela M.C."/>
            <person name="Egas C."/>
            <person name="Matos J."/>
            <person name="Miguel C.M."/>
            <person name="Oliveira M.M."/>
            <person name="Ricardo C.P."/>
            <person name="Goncalves S."/>
        </authorList>
    </citation>
    <scope>NUCLEOTIDE SEQUENCE [LARGE SCALE GENOMIC DNA]</scope>
    <source>
        <strain evidence="2">cv. HL8</strain>
    </source>
</reference>
<dbReference type="Proteomes" id="UP000237347">
    <property type="component" value="Unassembled WGS sequence"/>
</dbReference>
<accession>A0AAW0L0M6</accession>
<evidence type="ECO:0000313" key="1">
    <source>
        <dbReference type="EMBL" id="KAK7845343.1"/>
    </source>
</evidence>
<gene>
    <name evidence="1" type="ORF">CFP56_009734</name>
</gene>
<dbReference type="AlphaFoldDB" id="A0AAW0L0M6"/>
<dbReference type="EMBL" id="PKMF04000172">
    <property type="protein sequence ID" value="KAK7845343.1"/>
    <property type="molecule type" value="Genomic_DNA"/>
</dbReference>
<keyword evidence="2" id="KW-1185">Reference proteome</keyword>
<proteinExistence type="predicted"/>
<comment type="caution">
    <text evidence="1">The sequence shown here is derived from an EMBL/GenBank/DDBJ whole genome shotgun (WGS) entry which is preliminary data.</text>
</comment>
<organism evidence="1 2">
    <name type="scientific">Quercus suber</name>
    <name type="common">Cork oak</name>
    <dbReference type="NCBI Taxonomy" id="58331"/>
    <lineage>
        <taxon>Eukaryota</taxon>
        <taxon>Viridiplantae</taxon>
        <taxon>Streptophyta</taxon>
        <taxon>Embryophyta</taxon>
        <taxon>Tracheophyta</taxon>
        <taxon>Spermatophyta</taxon>
        <taxon>Magnoliopsida</taxon>
        <taxon>eudicotyledons</taxon>
        <taxon>Gunneridae</taxon>
        <taxon>Pentapetalae</taxon>
        <taxon>rosids</taxon>
        <taxon>fabids</taxon>
        <taxon>Fagales</taxon>
        <taxon>Fagaceae</taxon>
        <taxon>Quercus</taxon>
    </lineage>
</organism>